<evidence type="ECO:0000256" key="7">
    <source>
        <dbReference type="SAM" id="SignalP"/>
    </source>
</evidence>
<protein>
    <recommendedName>
        <fullName evidence="3">Chitooligosaccharide deacetylase</fullName>
    </recommendedName>
    <alternativeName>
        <fullName evidence="6">Nodulation protein B</fullName>
    </alternativeName>
</protein>
<dbReference type="PROSITE" id="PS51677">
    <property type="entry name" value="NODB"/>
    <property type="match status" value="1"/>
</dbReference>
<proteinExistence type="inferred from homology"/>
<dbReference type="RefSeq" id="WP_354462870.1">
    <property type="nucleotide sequence ID" value="NZ_JBEWSZ010000002.1"/>
</dbReference>
<evidence type="ECO:0000256" key="6">
    <source>
        <dbReference type="ARBA" id="ARBA00032976"/>
    </source>
</evidence>
<evidence type="ECO:0000256" key="4">
    <source>
        <dbReference type="ARBA" id="ARBA00022723"/>
    </source>
</evidence>
<feature type="domain" description="NodB homology" evidence="8">
    <location>
        <begin position="80"/>
        <end position="263"/>
    </location>
</feature>
<evidence type="ECO:0000256" key="3">
    <source>
        <dbReference type="ARBA" id="ARBA00020071"/>
    </source>
</evidence>
<dbReference type="PANTHER" id="PTHR10587">
    <property type="entry name" value="GLYCOSYL TRANSFERASE-RELATED"/>
    <property type="match status" value="1"/>
</dbReference>
<dbReference type="InterPro" id="IPR050248">
    <property type="entry name" value="Polysacc_deacetylase_ArnD"/>
</dbReference>
<dbReference type="GO" id="GO:0016787">
    <property type="term" value="F:hydrolase activity"/>
    <property type="evidence" value="ECO:0007669"/>
    <property type="project" value="UniProtKB-KW"/>
</dbReference>
<evidence type="ECO:0000259" key="8">
    <source>
        <dbReference type="PROSITE" id="PS51677"/>
    </source>
</evidence>
<feature type="chain" id="PRO_5046907883" description="Chitooligosaccharide deacetylase" evidence="7">
    <location>
        <begin position="23"/>
        <end position="296"/>
    </location>
</feature>
<dbReference type="EMBL" id="JBEWSZ010000002">
    <property type="protein sequence ID" value="MET2830809.1"/>
    <property type="molecule type" value="Genomic_DNA"/>
</dbReference>
<dbReference type="SUPFAM" id="SSF88713">
    <property type="entry name" value="Glycoside hydrolase/deacetylase"/>
    <property type="match status" value="1"/>
</dbReference>
<dbReference type="Gene3D" id="3.20.20.370">
    <property type="entry name" value="Glycoside hydrolase/deacetylase"/>
    <property type="match status" value="1"/>
</dbReference>
<sequence>MAFVSGRLLAQVLGVVALGALASGCATTKSATASDTTKLAYAAEPEVPGTGGLFPPHSFGGLAGRTVTVNSIADLKLRSHEVVLTFDDGPMPGRTENILRALDNAGVKATFMMVGSMARAHPAIVREVAAHGHTIGTHTQSHANLAQLNVAAADAQIDGGIKSVEAALVPSMSRLAPFFRFPYLASTATLRHQLAARGIVVIDADIDSKDYFQSTPEQVRQRTLKRIEQRGSGIILMHDIHPRTAQMLPQLLADLKARDYKVVQLVPGHGRRDVLVSSLSERTVMSTRQVAYAENR</sequence>
<comment type="similarity">
    <text evidence="2">Belongs to the polysaccharide deacetylase family.</text>
</comment>
<reference evidence="9 10" key="1">
    <citation type="submission" date="2024-06" db="EMBL/GenBank/DDBJ databases">
        <authorList>
            <person name="Kim D.-U."/>
        </authorList>
    </citation>
    <scope>NUCLEOTIDE SEQUENCE [LARGE SCALE GENOMIC DNA]</scope>
    <source>
        <strain evidence="9 10">KACC15460</strain>
    </source>
</reference>
<dbReference type="InterPro" id="IPR011330">
    <property type="entry name" value="Glyco_hydro/deAcase_b/a-brl"/>
</dbReference>
<keyword evidence="4" id="KW-0479">Metal-binding</keyword>
<keyword evidence="10" id="KW-1185">Reference proteome</keyword>
<accession>A0ABV2DLR4</accession>
<evidence type="ECO:0000256" key="1">
    <source>
        <dbReference type="ARBA" id="ARBA00003236"/>
    </source>
</evidence>
<evidence type="ECO:0000256" key="2">
    <source>
        <dbReference type="ARBA" id="ARBA00010973"/>
    </source>
</evidence>
<keyword evidence="5 9" id="KW-0378">Hydrolase</keyword>
<evidence type="ECO:0000313" key="10">
    <source>
        <dbReference type="Proteomes" id="UP001548832"/>
    </source>
</evidence>
<name>A0ABV2DLR4_9HYPH</name>
<dbReference type="Proteomes" id="UP001548832">
    <property type="component" value="Unassembled WGS sequence"/>
</dbReference>
<dbReference type="PROSITE" id="PS51257">
    <property type="entry name" value="PROKAR_LIPOPROTEIN"/>
    <property type="match status" value="1"/>
</dbReference>
<dbReference type="CDD" id="cd10917">
    <property type="entry name" value="CE4_NodB_like_6s_7s"/>
    <property type="match status" value="1"/>
</dbReference>
<gene>
    <name evidence="9" type="ORF">ABVQ20_27855</name>
</gene>
<dbReference type="PANTHER" id="PTHR10587:SF133">
    <property type="entry name" value="CHITIN DEACETYLASE 1-RELATED"/>
    <property type="match status" value="1"/>
</dbReference>
<dbReference type="InterPro" id="IPR002509">
    <property type="entry name" value="NODB_dom"/>
</dbReference>
<organism evidence="9 10">
    <name type="scientific">Mesorhizobium shangrilense</name>
    <dbReference type="NCBI Taxonomy" id="460060"/>
    <lineage>
        <taxon>Bacteria</taxon>
        <taxon>Pseudomonadati</taxon>
        <taxon>Pseudomonadota</taxon>
        <taxon>Alphaproteobacteria</taxon>
        <taxon>Hyphomicrobiales</taxon>
        <taxon>Phyllobacteriaceae</taxon>
        <taxon>Mesorhizobium</taxon>
    </lineage>
</organism>
<comment type="caution">
    <text evidence="9">The sequence shown here is derived from an EMBL/GenBank/DDBJ whole genome shotgun (WGS) entry which is preliminary data.</text>
</comment>
<dbReference type="Pfam" id="PF01522">
    <property type="entry name" value="Polysacc_deac_1"/>
    <property type="match status" value="1"/>
</dbReference>
<keyword evidence="7" id="KW-0732">Signal</keyword>
<feature type="signal peptide" evidence="7">
    <location>
        <begin position="1"/>
        <end position="22"/>
    </location>
</feature>
<evidence type="ECO:0000256" key="5">
    <source>
        <dbReference type="ARBA" id="ARBA00022801"/>
    </source>
</evidence>
<evidence type="ECO:0000313" key="9">
    <source>
        <dbReference type="EMBL" id="MET2830809.1"/>
    </source>
</evidence>
<comment type="function">
    <text evidence="1">Is involved in generating a small heat-stable compound (Nod), an acylated oligomer of N-acetylglucosamine, that stimulates mitosis in various plant protoplasts.</text>
</comment>